<dbReference type="Gene3D" id="2.40.170.20">
    <property type="entry name" value="TonB-dependent receptor, beta-barrel domain"/>
    <property type="match status" value="1"/>
</dbReference>
<dbReference type="Proteomes" id="UP000249239">
    <property type="component" value="Unassembled WGS sequence"/>
</dbReference>
<evidence type="ECO:0000256" key="5">
    <source>
        <dbReference type="ARBA" id="ARBA00022729"/>
    </source>
</evidence>
<dbReference type="RefSeq" id="WP_111447001.1">
    <property type="nucleotide sequence ID" value="NZ_QKZK01000043.1"/>
</dbReference>
<dbReference type="InterPro" id="IPR036942">
    <property type="entry name" value="Beta-barrel_TonB_sf"/>
</dbReference>
<keyword evidence="3 8" id="KW-1134">Transmembrane beta strand</keyword>
<dbReference type="EMBL" id="QKZK01000043">
    <property type="protein sequence ID" value="PZX11197.1"/>
    <property type="molecule type" value="Genomic_DNA"/>
</dbReference>
<evidence type="ECO:0000256" key="6">
    <source>
        <dbReference type="ARBA" id="ARBA00023136"/>
    </source>
</evidence>
<dbReference type="SUPFAM" id="SSF56935">
    <property type="entry name" value="Porins"/>
    <property type="match status" value="1"/>
</dbReference>
<dbReference type="GO" id="GO:0009279">
    <property type="term" value="C:cell outer membrane"/>
    <property type="evidence" value="ECO:0007669"/>
    <property type="project" value="UniProtKB-SubCell"/>
</dbReference>
<reference evidence="10 11" key="1">
    <citation type="submission" date="2018-06" db="EMBL/GenBank/DDBJ databases">
        <title>Genomic Encyclopedia of Archaeal and Bacterial Type Strains, Phase II (KMG-II): from individual species to whole genera.</title>
        <authorList>
            <person name="Goeker M."/>
        </authorList>
    </citation>
    <scope>NUCLEOTIDE SEQUENCE [LARGE SCALE GENOMIC DNA]</scope>
    <source>
        <strain evidence="10 11">DSM 6779</strain>
    </source>
</reference>
<evidence type="ECO:0000256" key="2">
    <source>
        <dbReference type="ARBA" id="ARBA00022448"/>
    </source>
</evidence>
<proteinExistence type="inferred from homology"/>
<keyword evidence="7 8" id="KW-0998">Cell outer membrane</keyword>
<evidence type="ECO:0000256" key="1">
    <source>
        <dbReference type="ARBA" id="ARBA00004571"/>
    </source>
</evidence>
<dbReference type="PANTHER" id="PTHR30069">
    <property type="entry name" value="TONB-DEPENDENT OUTER MEMBRANE RECEPTOR"/>
    <property type="match status" value="1"/>
</dbReference>
<dbReference type="GO" id="GO:0015344">
    <property type="term" value="F:siderophore uptake transmembrane transporter activity"/>
    <property type="evidence" value="ECO:0007669"/>
    <property type="project" value="TreeGrafter"/>
</dbReference>
<dbReference type="PANTHER" id="PTHR30069:SF29">
    <property type="entry name" value="HEMOGLOBIN AND HEMOGLOBIN-HAPTOGLOBIN-BINDING PROTEIN 1-RELATED"/>
    <property type="match status" value="1"/>
</dbReference>
<keyword evidence="2 8" id="KW-0813">Transport</keyword>
<evidence type="ECO:0000313" key="10">
    <source>
        <dbReference type="EMBL" id="PZX11197.1"/>
    </source>
</evidence>
<dbReference type="Gene3D" id="2.170.130.10">
    <property type="entry name" value="TonB-dependent receptor, plug domain"/>
    <property type="match status" value="1"/>
</dbReference>
<evidence type="ECO:0000313" key="11">
    <source>
        <dbReference type="Proteomes" id="UP000249239"/>
    </source>
</evidence>
<keyword evidence="11" id="KW-1185">Reference proteome</keyword>
<evidence type="ECO:0000256" key="3">
    <source>
        <dbReference type="ARBA" id="ARBA00022452"/>
    </source>
</evidence>
<organism evidence="10 11">
    <name type="scientific">Breznakibacter xylanolyticus</name>
    <dbReference type="NCBI Taxonomy" id="990"/>
    <lineage>
        <taxon>Bacteria</taxon>
        <taxon>Pseudomonadati</taxon>
        <taxon>Bacteroidota</taxon>
        <taxon>Bacteroidia</taxon>
        <taxon>Marinilabiliales</taxon>
        <taxon>Marinilabiliaceae</taxon>
        <taxon>Breznakibacter</taxon>
    </lineage>
</organism>
<dbReference type="PROSITE" id="PS52016">
    <property type="entry name" value="TONB_DEPENDENT_REC_3"/>
    <property type="match status" value="1"/>
</dbReference>
<dbReference type="InterPro" id="IPR008969">
    <property type="entry name" value="CarboxyPept-like_regulatory"/>
</dbReference>
<sequence>MNRGVLSLILLVVCWVNVWSQQGSLTGRVVFKDGQPAVNAILHLREASIYAVTNLDGEFEVSKVPYGRYTVSVSSIEARPTELAFVMERPDALLSIVAERSVNHINEVMVNGAHEKKEVRAKGFAVNVIDTKGLEMQSIQTNELLDRSAGVRIRQGGGLGSRIEYNINGLSGNSIRIFIDGIPIANYGSSFSLSSIPSSMIERIEVYKGVVPAHLSDDALGGAINVVLKKNNANTLGASYSVGSFNTHQANVSGSYRNDSTGFTAKGAFFYNYSDNNYKVWGDQVYVTQPNGKIAYLEAERFHDRYRSGGANVEVGVTDVPWADRLMLGAVMSQMDKQAQHGATMEVVYGRRFSEQTTRMLNLSYQKNDALIEGLDVNLFASRSWLNRQVVDTSAVIYNWKGELSDFNNDGRWDRWASGAEGSSPTLEESHERVYTTRGNVSYRLFGHSRVAISYLFNDFKRVPDDVMRADAERELLDTRKMQKNIVAFTFENHAFNKRLRSSWFVKHYVQTLGLKDPVKTNGVLTALAFDKQTRETGYGLALSYNVWPRVALLLSAEKAIRMPEHSEVFGNSAENIDSAYDLDPEQSNNANLGFNLGPWFWNKHTLGIHTNFFYRDTRDMIRQAVASQQAETFAFENQDVVLSTGMDAEVTYGYDNKLQVTLAVSNFNARFNKEYDAYGARYIYYGDRLRNEPYFTANNHTRYHLANVLQQGSRITLSHNWAYVHEFFRDWPSLGGANKAIIPTQSVHDFGVSYSFPGYRFTLSVDAKNVFNHQVFDNWALQKPGRAFYAKLNYRLY</sequence>
<comment type="caution">
    <text evidence="10">The sequence shown here is derived from an EMBL/GenBank/DDBJ whole genome shotgun (WGS) entry which is preliminary data.</text>
</comment>
<evidence type="ECO:0000256" key="4">
    <source>
        <dbReference type="ARBA" id="ARBA00022692"/>
    </source>
</evidence>
<dbReference type="SUPFAM" id="SSF49464">
    <property type="entry name" value="Carboxypeptidase regulatory domain-like"/>
    <property type="match status" value="1"/>
</dbReference>
<dbReference type="Gene3D" id="2.60.40.1120">
    <property type="entry name" value="Carboxypeptidase-like, regulatory domain"/>
    <property type="match status" value="1"/>
</dbReference>
<dbReference type="OrthoDB" id="9812892at2"/>
<evidence type="ECO:0000256" key="8">
    <source>
        <dbReference type="PROSITE-ProRule" id="PRU01360"/>
    </source>
</evidence>
<keyword evidence="4 8" id="KW-0812">Transmembrane</keyword>
<protein>
    <submittedName>
        <fullName evidence="10">Outer membrane receptor protein involved in Fe transport</fullName>
    </submittedName>
</protein>
<dbReference type="InterPro" id="IPR012910">
    <property type="entry name" value="Plug_dom"/>
</dbReference>
<keyword evidence="6 8" id="KW-0472">Membrane</keyword>
<name>A0A2W7MYJ1_9BACT</name>
<comment type="similarity">
    <text evidence="8">Belongs to the TonB-dependent receptor family.</text>
</comment>
<dbReference type="Pfam" id="PF13715">
    <property type="entry name" value="CarbopepD_reg_2"/>
    <property type="match status" value="1"/>
</dbReference>
<dbReference type="GO" id="GO:0044718">
    <property type="term" value="P:siderophore transmembrane transport"/>
    <property type="evidence" value="ECO:0007669"/>
    <property type="project" value="TreeGrafter"/>
</dbReference>
<feature type="domain" description="TonB-dependent receptor plug" evidence="9">
    <location>
        <begin position="123"/>
        <end position="223"/>
    </location>
</feature>
<dbReference type="InterPro" id="IPR039426">
    <property type="entry name" value="TonB-dep_rcpt-like"/>
</dbReference>
<evidence type="ECO:0000259" key="9">
    <source>
        <dbReference type="Pfam" id="PF07715"/>
    </source>
</evidence>
<accession>A0A2W7MYJ1</accession>
<keyword evidence="10" id="KW-0675">Receptor</keyword>
<keyword evidence="5" id="KW-0732">Signal</keyword>
<gene>
    <name evidence="10" type="ORF">LX69_03212</name>
</gene>
<evidence type="ECO:0000256" key="7">
    <source>
        <dbReference type="ARBA" id="ARBA00023237"/>
    </source>
</evidence>
<comment type="subcellular location">
    <subcellularLocation>
        <location evidence="1 8">Cell outer membrane</location>
        <topology evidence="1 8">Multi-pass membrane protein</topology>
    </subcellularLocation>
</comment>
<dbReference type="InterPro" id="IPR037066">
    <property type="entry name" value="Plug_dom_sf"/>
</dbReference>
<dbReference type="Pfam" id="PF07715">
    <property type="entry name" value="Plug"/>
    <property type="match status" value="1"/>
</dbReference>
<dbReference type="AlphaFoldDB" id="A0A2W7MYJ1"/>